<keyword evidence="2" id="KW-1003">Cell membrane</keyword>
<feature type="transmembrane region" description="Helical" evidence="6">
    <location>
        <begin position="363"/>
        <end position="386"/>
    </location>
</feature>
<evidence type="ECO:0000313" key="10">
    <source>
        <dbReference type="Proteomes" id="UP000307749"/>
    </source>
</evidence>
<dbReference type="RefSeq" id="WP_081129730.1">
    <property type="nucleotide sequence ID" value="NZ_LDOS01000002.1"/>
</dbReference>
<dbReference type="PANTHER" id="PTHR30572">
    <property type="entry name" value="MEMBRANE COMPONENT OF TRANSPORTER-RELATED"/>
    <property type="match status" value="1"/>
</dbReference>
<reference evidence="9 10" key="1">
    <citation type="submission" date="2017-02" db="EMBL/GenBank/DDBJ databases">
        <title>Whole genome sequencing of Metallibacterium scheffleri DSM 24874 (T).</title>
        <authorList>
            <person name="Kumar S."/>
            <person name="Patil P."/>
            <person name="Patil P.B."/>
        </authorList>
    </citation>
    <scope>NUCLEOTIDE SEQUENCE [LARGE SCALE GENOMIC DNA]</scope>
    <source>
        <strain evidence="9 10">DSM 24874</strain>
    </source>
</reference>
<feature type="domain" description="MacB-like periplasmic core" evidence="8">
    <location>
        <begin position="20"/>
        <end position="194"/>
    </location>
</feature>
<dbReference type="InterPro" id="IPR025857">
    <property type="entry name" value="MacB_PCD"/>
</dbReference>
<dbReference type="Proteomes" id="UP000307749">
    <property type="component" value="Unassembled WGS sequence"/>
</dbReference>
<evidence type="ECO:0000256" key="2">
    <source>
        <dbReference type="ARBA" id="ARBA00022475"/>
    </source>
</evidence>
<evidence type="ECO:0000256" key="3">
    <source>
        <dbReference type="ARBA" id="ARBA00022692"/>
    </source>
</evidence>
<accession>A0A4S3KSS1</accession>
<sequence length="440" mass="48029">MKRYDLQLALRGLLRHRAQTLLIIVTMAIGIASCMTAYTILNALTADPIAHGSRYLYLVSMDSQPLPKPGDHDAPPSMPTLLKLRDAQALVDARKAVRQAYLATAFITASSNHGKEQIGGQFAWMTSSQALALFGIPLRYGRVWSHAEAVARMPLVVIDEHLSRKLFGVADGVGHSLRIQGHLFRVVGITADWIVRRQFFDLEELNLRGKLTIGMLLPLQSAMAAGIGPFAPGPCDNSSQEAPVYGPPAADCRWLETWVQLDTPQQVQSYRRYLLDYATAQHAAGRFPRAPEVALHGMDDWVAQNNGVPSSVHINLWLSLAFLVLCMVNVMGLLLARFLRGSYEVAVRRTLGATRASVFTQHLIEAGGVSLLGGALAVPLTLFGLWLVRQQKLGYSSAAHLNLSMFITLFVLAVGVGLIVGVLPAWRASMLSPALQIKTN</sequence>
<comment type="caution">
    <text evidence="9">The sequence shown here is derived from an EMBL/GenBank/DDBJ whole genome shotgun (WGS) entry which is preliminary data.</text>
</comment>
<keyword evidence="3 6" id="KW-0812">Transmembrane</keyword>
<dbReference type="STRING" id="993689.GCA_002077135_03300"/>
<evidence type="ECO:0000256" key="1">
    <source>
        <dbReference type="ARBA" id="ARBA00004651"/>
    </source>
</evidence>
<dbReference type="OrthoDB" id="8735006at2"/>
<feature type="transmembrane region" description="Helical" evidence="6">
    <location>
        <begin position="316"/>
        <end position="339"/>
    </location>
</feature>
<keyword evidence="4 6" id="KW-1133">Transmembrane helix</keyword>
<keyword evidence="10" id="KW-1185">Reference proteome</keyword>
<comment type="subcellular location">
    <subcellularLocation>
        <location evidence="1">Cell membrane</location>
        <topology evidence="1">Multi-pass membrane protein</topology>
    </subcellularLocation>
</comment>
<dbReference type="InterPro" id="IPR003838">
    <property type="entry name" value="ABC3_permease_C"/>
</dbReference>
<dbReference type="Pfam" id="PF12704">
    <property type="entry name" value="MacB_PCD"/>
    <property type="match status" value="1"/>
</dbReference>
<dbReference type="InterPro" id="IPR050250">
    <property type="entry name" value="Macrolide_Exporter_MacB"/>
</dbReference>
<evidence type="ECO:0008006" key="11">
    <source>
        <dbReference type="Google" id="ProtNLM"/>
    </source>
</evidence>
<dbReference type="PROSITE" id="PS51257">
    <property type="entry name" value="PROKAR_LIPOPROTEIN"/>
    <property type="match status" value="1"/>
</dbReference>
<feature type="transmembrane region" description="Helical" evidence="6">
    <location>
        <begin position="21"/>
        <end position="41"/>
    </location>
</feature>
<evidence type="ECO:0000259" key="8">
    <source>
        <dbReference type="Pfam" id="PF12704"/>
    </source>
</evidence>
<evidence type="ECO:0000313" key="9">
    <source>
        <dbReference type="EMBL" id="THD12175.1"/>
    </source>
</evidence>
<name>A0A4S3KSS1_9GAMM</name>
<keyword evidence="5 6" id="KW-0472">Membrane</keyword>
<organism evidence="9 10">
    <name type="scientific">Metallibacterium scheffleri</name>
    <dbReference type="NCBI Taxonomy" id="993689"/>
    <lineage>
        <taxon>Bacteria</taxon>
        <taxon>Pseudomonadati</taxon>
        <taxon>Pseudomonadota</taxon>
        <taxon>Gammaproteobacteria</taxon>
        <taxon>Lysobacterales</taxon>
        <taxon>Rhodanobacteraceae</taxon>
        <taxon>Metallibacterium</taxon>
    </lineage>
</organism>
<dbReference type="GO" id="GO:0022857">
    <property type="term" value="F:transmembrane transporter activity"/>
    <property type="evidence" value="ECO:0007669"/>
    <property type="project" value="TreeGrafter"/>
</dbReference>
<feature type="domain" description="ABC3 transporter permease C-terminal" evidence="7">
    <location>
        <begin position="318"/>
        <end position="432"/>
    </location>
</feature>
<protein>
    <recommendedName>
        <fullName evidence="11">ABC transporter</fullName>
    </recommendedName>
</protein>
<evidence type="ECO:0000256" key="5">
    <source>
        <dbReference type="ARBA" id="ARBA00023136"/>
    </source>
</evidence>
<feature type="transmembrane region" description="Helical" evidence="6">
    <location>
        <begin position="406"/>
        <end position="426"/>
    </location>
</feature>
<dbReference type="AlphaFoldDB" id="A0A4S3KSS1"/>
<gene>
    <name evidence="9" type="ORF">B1806_01090</name>
</gene>
<dbReference type="Pfam" id="PF02687">
    <property type="entry name" value="FtsX"/>
    <property type="match status" value="1"/>
</dbReference>
<dbReference type="PANTHER" id="PTHR30572:SF18">
    <property type="entry name" value="ABC-TYPE MACROLIDE FAMILY EXPORT SYSTEM PERMEASE COMPONENT 2"/>
    <property type="match status" value="1"/>
</dbReference>
<dbReference type="EMBL" id="MWQO01000003">
    <property type="protein sequence ID" value="THD12175.1"/>
    <property type="molecule type" value="Genomic_DNA"/>
</dbReference>
<dbReference type="GO" id="GO:0005886">
    <property type="term" value="C:plasma membrane"/>
    <property type="evidence" value="ECO:0007669"/>
    <property type="project" value="UniProtKB-SubCell"/>
</dbReference>
<evidence type="ECO:0000256" key="4">
    <source>
        <dbReference type="ARBA" id="ARBA00022989"/>
    </source>
</evidence>
<evidence type="ECO:0000256" key="6">
    <source>
        <dbReference type="SAM" id="Phobius"/>
    </source>
</evidence>
<evidence type="ECO:0000259" key="7">
    <source>
        <dbReference type="Pfam" id="PF02687"/>
    </source>
</evidence>
<proteinExistence type="predicted"/>